<accession>A0A9N7YRJ8</accession>
<name>A0A9N7YRJ8_PLEPL</name>
<evidence type="ECO:0000313" key="2">
    <source>
        <dbReference type="Proteomes" id="UP001153269"/>
    </source>
</evidence>
<organism evidence="1 2">
    <name type="scientific">Pleuronectes platessa</name>
    <name type="common">European plaice</name>
    <dbReference type="NCBI Taxonomy" id="8262"/>
    <lineage>
        <taxon>Eukaryota</taxon>
        <taxon>Metazoa</taxon>
        <taxon>Chordata</taxon>
        <taxon>Craniata</taxon>
        <taxon>Vertebrata</taxon>
        <taxon>Euteleostomi</taxon>
        <taxon>Actinopterygii</taxon>
        <taxon>Neopterygii</taxon>
        <taxon>Teleostei</taxon>
        <taxon>Neoteleostei</taxon>
        <taxon>Acanthomorphata</taxon>
        <taxon>Carangaria</taxon>
        <taxon>Pleuronectiformes</taxon>
        <taxon>Pleuronectoidei</taxon>
        <taxon>Pleuronectidae</taxon>
        <taxon>Pleuronectes</taxon>
    </lineage>
</organism>
<reference evidence="1" key="1">
    <citation type="submission" date="2020-03" db="EMBL/GenBank/DDBJ databases">
        <authorList>
            <person name="Weist P."/>
        </authorList>
    </citation>
    <scope>NUCLEOTIDE SEQUENCE</scope>
</reference>
<keyword evidence="2" id="KW-1185">Reference proteome</keyword>
<dbReference type="Proteomes" id="UP001153269">
    <property type="component" value="Unassembled WGS sequence"/>
</dbReference>
<proteinExistence type="predicted"/>
<protein>
    <submittedName>
        <fullName evidence="1">Uncharacterized protein</fullName>
    </submittedName>
</protein>
<gene>
    <name evidence="1" type="ORF">PLEPLA_LOCUS23438</name>
</gene>
<dbReference type="EMBL" id="CADEAL010001766">
    <property type="protein sequence ID" value="CAB1435357.1"/>
    <property type="molecule type" value="Genomic_DNA"/>
</dbReference>
<sequence>MPTNYTRKTTWGQTPLAEMESAAAEQCQCSDSHNASCCSSSVFTSTSDPDNDYRTQEVGPSIQEIGQILRIIGARLRRFNLTRLPRGGDFIAQIQHRGIMPASGRLPPQLREQRFKKTVRVHLMAVSYIPRPRERQSCTSSE</sequence>
<comment type="caution">
    <text evidence="1">The sequence shown here is derived from an EMBL/GenBank/DDBJ whole genome shotgun (WGS) entry which is preliminary data.</text>
</comment>
<evidence type="ECO:0000313" key="1">
    <source>
        <dbReference type="EMBL" id="CAB1435357.1"/>
    </source>
</evidence>
<dbReference type="AlphaFoldDB" id="A0A9N7YRJ8"/>